<gene>
    <name evidence="1" type="ORF">JFY56_16835</name>
</gene>
<dbReference type="Proteomes" id="UP000669060">
    <property type="component" value="Unassembled WGS sequence"/>
</dbReference>
<keyword evidence="2" id="KW-1185">Reference proteome</keyword>
<accession>A0ABS3TT90</accession>
<sequence>MPAQTYRAGQTWFEPTGVLHLFAESPSASQPAQLLAVFITDQGCGPLLIPEDR</sequence>
<evidence type="ECO:0000313" key="1">
    <source>
        <dbReference type="EMBL" id="MBO3276892.1"/>
    </source>
</evidence>
<dbReference type="RefSeq" id="WP_208315095.1">
    <property type="nucleotide sequence ID" value="NZ_JAELYA010000006.1"/>
</dbReference>
<proteinExistence type="predicted"/>
<organism evidence="1 2">
    <name type="scientific">Pseudomonas schmalbachii</name>
    <dbReference type="NCBI Taxonomy" id="2816993"/>
    <lineage>
        <taxon>Bacteria</taxon>
        <taxon>Pseudomonadati</taxon>
        <taxon>Pseudomonadota</taxon>
        <taxon>Gammaproteobacteria</taxon>
        <taxon>Pseudomonadales</taxon>
        <taxon>Pseudomonadaceae</taxon>
        <taxon>Pseudomonas</taxon>
    </lineage>
</organism>
<evidence type="ECO:0000313" key="2">
    <source>
        <dbReference type="Proteomes" id="UP000669060"/>
    </source>
</evidence>
<evidence type="ECO:0008006" key="3">
    <source>
        <dbReference type="Google" id="ProtNLM"/>
    </source>
</evidence>
<protein>
    <recommendedName>
        <fullName evidence="3">Cupin domain-containing protein</fullName>
    </recommendedName>
</protein>
<dbReference type="EMBL" id="JAELYA010000006">
    <property type="protein sequence ID" value="MBO3276892.1"/>
    <property type="molecule type" value="Genomic_DNA"/>
</dbReference>
<name>A0ABS3TT90_9PSED</name>
<comment type="caution">
    <text evidence="1">The sequence shown here is derived from an EMBL/GenBank/DDBJ whole genome shotgun (WGS) entry which is preliminary data.</text>
</comment>
<reference evidence="1 2" key="1">
    <citation type="submission" date="2020-12" db="EMBL/GenBank/DDBJ databases">
        <title>Pseudomonas schmalbachii sp. nov. isolated from millipede gut.</title>
        <authorList>
            <person name="Shelomi M."/>
        </authorList>
    </citation>
    <scope>NUCLEOTIDE SEQUENCE [LARGE SCALE GENOMIC DNA]</scope>
    <source>
        <strain evidence="1 2">Milli4</strain>
    </source>
</reference>